<dbReference type="InterPro" id="IPR036259">
    <property type="entry name" value="MFS_trans_sf"/>
</dbReference>
<dbReference type="PANTHER" id="PTHR48020">
    <property type="entry name" value="PROTON MYO-INOSITOL COTRANSPORTER"/>
    <property type="match status" value="1"/>
</dbReference>
<dbReference type="OrthoDB" id="5368493at2"/>
<evidence type="ECO:0000313" key="9">
    <source>
        <dbReference type="EMBL" id="OWQ53777.1"/>
    </source>
</evidence>
<dbReference type="GO" id="GO:0016020">
    <property type="term" value="C:membrane"/>
    <property type="evidence" value="ECO:0007669"/>
    <property type="project" value="UniProtKB-SubCell"/>
</dbReference>
<name>A0A246HM42_STEMA</name>
<feature type="transmembrane region" description="Helical" evidence="7">
    <location>
        <begin position="153"/>
        <end position="173"/>
    </location>
</feature>
<dbReference type="PROSITE" id="PS50850">
    <property type="entry name" value="MFS"/>
    <property type="match status" value="1"/>
</dbReference>
<evidence type="ECO:0000256" key="4">
    <source>
        <dbReference type="ARBA" id="ARBA00022692"/>
    </source>
</evidence>
<feature type="transmembrane region" description="Helical" evidence="7">
    <location>
        <begin position="23"/>
        <end position="46"/>
    </location>
</feature>
<feature type="transmembrane region" description="Helical" evidence="7">
    <location>
        <begin position="353"/>
        <end position="374"/>
    </location>
</feature>
<feature type="transmembrane region" description="Helical" evidence="7">
    <location>
        <begin position="567"/>
        <end position="585"/>
    </location>
</feature>
<feature type="transmembrane region" description="Helical" evidence="7">
    <location>
        <begin position="208"/>
        <end position="226"/>
    </location>
</feature>
<proteinExistence type="inferred from homology"/>
<dbReference type="InterPro" id="IPR005828">
    <property type="entry name" value="MFS_sugar_transport-like"/>
</dbReference>
<feature type="transmembrane region" description="Helical" evidence="7">
    <location>
        <begin position="66"/>
        <end position="86"/>
    </location>
</feature>
<dbReference type="InterPro" id="IPR020846">
    <property type="entry name" value="MFS_dom"/>
</dbReference>
<dbReference type="AlphaFoldDB" id="A0A246HM42"/>
<dbReference type="Gene3D" id="1.20.1250.20">
    <property type="entry name" value="MFS general substrate transporter like domains"/>
    <property type="match status" value="2"/>
</dbReference>
<evidence type="ECO:0000256" key="5">
    <source>
        <dbReference type="ARBA" id="ARBA00022989"/>
    </source>
</evidence>
<comment type="caution">
    <text evidence="9">The sequence shown here is derived from an EMBL/GenBank/DDBJ whole genome shotgun (WGS) entry which is preliminary data.</text>
</comment>
<evidence type="ECO:0000256" key="7">
    <source>
        <dbReference type="SAM" id="Phobius"/>
    </source>
</evidence>
<comment type="similarity">
    <text evidence="2">Belongs to the major facilitator superfamily. Sugar transporter (TC 2.A.1.1) family.</text>
</comment>
<evidence type="ECO:0000256" key="6">
    <source>
        <dbReference type="ARBA" id="ARBA00023136"/>
    </source>
</evidence>
<feature type="transmembrane region" description="Helical" evidence="7">
    <location>
        <begin position="284"/>
        <end position="309"/>
    </location>
</feature>
<sequence length="601" mass="64336">MNDVSAAMPVHAGASAPRWPVRYLLFIGGMGGLLYGIDIGIIAGALPYLEATATASWHLTSQQLGFVVAAVLLGSVLSSLFAGMVADLIGRRGAMLLAGVLFTASIPVMALSDGYGALLMGRLLQGISGGLIGVVVPLYLAEVLSPERRGRGAAMFQLLLTIGLVLAAVIGLYHAHAVDAATAAVRHLPGAEQQRLLFDIKDHAWRTIFWSCLLPGLVFTGGVLLISESPRWLVRRGRIDKARRALQRTVAAGEVEPTLQRMQAPEEMQIGRNGKRDPLLSRRYVWPFVLACLVLAFTQATGINSVLAYAVNILNQAGLPGSVANGADVAIKLLNAVMTVVALLLVDRKGRKFLLMLGSGGITLSLLAAALLFVQSERGRLDVQAALQQQVSGTRLSLPLDAAQWQRLDGNAGAAPQQLTVSYAYGGFSNVRSLRSDNPIDATLQIRREDAVSADSVIGRFFRTLHLNPFPDPAQAANAPLVIERAVIGPVPSPTHGWLVAGCILLFVAFFAVGPGVCVWLALSELMPTRIRSNGMSIALLINQFVSTVIAAIFLPTVGHHGYASMFFFWAGCTLLYFLIAAFWLPETKGKSLEQIEAHFR</sequence>
<dbReference type="EMBL" id="NIVS01000020">
    <property type="protein sequence ID" value="OWQ53777.1"/>
    <property type="molecule type" value="Genomic_DNA"/>
</dbReference>
<evidence type="ECO:0000259" key="8">
    <source>
        <dbReference type="PROSITE" id="PS50850"/>
    </source>
</evidence>
<dbReference type="Pfam" id="PF00083">
    <property type="entry name" value="Sugar_tr"/>
    <property type="match status" value="2"/>
</dbReference>
<accession>A0A246HM42</accession>
<dbReference type="PROSITE" id="PS00217">
    <property type="entry name" value="SUGAR_TRANSPORT_2"/>
    <property type="match status" value="1"/>
</dbReference>
<evidence type="ECO:0000256" key="3">
    <source>
        <dbReference type="ARBA" id="ARBA00022448"/>
    </source>
</evidence>
<protein>
    <submittedName>
        <fullName evidence="9">MFS transporter</fullName>
    </submittedName>
</protein>
<feature type="transmembrane region" description="Helical" evidence="7">
    <location>
        <begin position="535"/>
        <end position="555"/>
    </location>
</feature>
<evidence type="ECO:0000256" key="1">
    <source>
        <dbReference type="ARBA" id="ARBA00004141"/>
    </source>
</evidence>
<keyword evidence="4 7" id="KW-0812">Transmembrane</keyword>
<evidence type="ECO:0000313" key="10">
    <source>
        <dbReference type="Proteomes" id="UP000198157"/>
    </source>
</evidence>
<reference evidence="9 10" key="1">
    <citation type="submission" date="2017-06" db="EMBL/GenBank/DDBJ databases">
        <authorList>
            <person name="Kim H.J."/>
            <person name="Triplett B.A."/>
        </authorList>
    </citation>
    <scope>NUCLEOTIDE SEQUENCE [LARGE SCALE GENOMIC DNA]</scope>
    <source>
        <strain evidence="9 10">13146</strain>
    </source>
</reference>
<dbReference type="PRINTS" id="PR00171">
    <property type="entry name" value="SUGRTRNSPORT"/>
</dbReference>
<gene>
    <name evidence="9" type="ORF">CEE60_08845</name>
</gene>
<organism evidence="9 10">
    <name type="scientific">Stenotrophomonas maltophilia</name>
    <name type="common">Pseudomonas maltophilia</name>
    <name type="synonym">Xanthomonas maltophilia</name>
    <dbReference type="NCBI Taxonomy" id="40324"/>
    <lineage>
        <taxon>Bacteria</taxon>
        <taxon>Pseudomonadati</taxon>
        <taxon>Pseudomonadota</taxon>
        <taxon>Gammaproteobacteria</taxon>
        <taxon>Lysobacterales</taxon>
        <taxon>Lysobacteraceae</taxon>
        <taxon>Stenotrophomonas</taxon>
        <taxon>Stenotrophomonas maltophilia group</taxon>
    </lineage>
</organism>
<dbReference type="Proteomes" id="UP000198157">
    <property type="component" value="Unassembled WGS sequence"/>
</dbReference>
<dbReference type="InterPro" id="IPR050814">
    <property type="entry name" value="Myo-inositol_Transporter"/>
</dbReference>
<feature type="transmembrane region" description="Helical" evidence="7">
    <location>
        <begin position="329"/>
        <end position="346"/>
    </location>
</feature>
<comment type="subcellular location">
    <subcellularLocation>
        <location evidence="1">Membrane</location>
        <topology evidence="1">Multi-pass membrane protein</topology>
    </subcellularLocation>
</comment>
<feature type="domain" description="Major facilitator superfamily (MFS) profile" evidence="8">
    <location>
        <begin position="24"/>
        <end position="589"/>
    </location>
</feature>
<dbReference type="InterPro" id="IPR005829">
    <property type="entry name" value="Sugar_transporter_CS"/>
</dbReference>
<dbReference type="InterPro" id="IPR003663">
    <property type="entry name" value="Sugar/inositol_transpt"/>
</dbReference>
<evidence type="ECO:0000256" key="2">
    <source>
        <dbReference type="ARBA" id="ARBA00010992"/>
    </source>
</evidence>
<dbReference type="PANTHER" id="PTHR48020:SF12">
    <property type="entry name" value="PROTON MYO-INOSITOL COTRANSPORTER"/>
    <property type="match status" value="1"/>
</dbReference>
<dbReference type="SUPFAM" id="SSF103473">
    <property type="entry name" value="MFS general substrate transporter"/>
    <property type="match status" value="2"/>
</dbReference>
<keyword evidence="5 7" id="KW-1133">Transmembrane helix</keyword>
<keyword evidence="3" id="KW-0813">Transport</keyword>
<feature type="transmembrane region" description="Helical" evidence="7">
    <location>
        <begin position="123"/>
        <end position="141"/>
    </location>
</feature>
<dbReference type="GO" id="GO:0022857">
    <property type="term" value="F:transmembrane transporter activity"/>
    <property type="evidence" value="ECO:0007669"/>
    <property type="project" value="InterPro"/>
</dbReference>
<dbReference type="PROSITE" id="PS00216">
    <property type="entry name" value="SUGAR_TRANSPORT_1"/>
    <property type="match status" value="1"/>
</dbReference>
<feature type="transmembrane region" description="Helical" evidence="7">
    <location>
        <begin position="93"/>
        <end position="111"/>
    </location>
</feature>
<feature type="transmembrane region" description="Helical" evidence="7">
    <location>
        <begin position="498"/>
        <end position="523"/>
    </location>
</feature>
<keyword evidence="6 7" id="KW-0472">Membrane</keyword>